<organism evidence="1 2">
    <name type="scientific">Athelia psychrophila</name>
    <dbReference type="NCBI Taxonomy" id="1759441"/>
    <lineage>
        <taxon>Eukaryota</taxon>
        <taxon>Fungi</taxon>
        <taxon>Dikarya</taxon>
        <taxon>Basidiomycota</taxon>
        <taxon>Agaricomycotina</taxon>
        <taxon>Agaricomycetes</taxon>
        <taxon>Agaricomycetidae</taxon>
        <taxon>Atheliales</taxon>
        <taxon>Atheliaceae</taxon>
        <taxon>Athelia</taxon>
    </lineage>
</organism>
<evidence type="ECO:0000313" key="1">
    <source>
        <dbReference type="EMBL" id="KZP21372.1"/>
    </source>
</evidence>
<gene>
    <name evidence="1" type="ORF">FIBSPDRAFT_711309</name>
</gene>
<keyword evidence="2" id="KW-1185">Reference proteome</keyword>
<protein>
    <submittedName>
        <fullName evidence="1">Uncharacterized protein</fullName>
    </submittedName>
</protein>
<feature type="non-terminal residue" evidence="1">
    <location>
        <position position="95"/>
    </location>
</feature>
<name>A0A166JZJ5_9AGAM</name>
<dbReference type="OrthoDB" id="4743193at2759"/>
<reference evidence="1 2" key="1">
    <citation type="journal article" date="2016" name="Mol. Biol. Evol.">
        <title>Comparative Genomics of Early-Diverging Mushroom-Forming Fungi Provides Insights into the Origins of Lignocellulose Decay Capabilities.</title>
        <authorList>
            <person name="Nagy L.G."/>
            <person name="Riley R."/>
            <person name="Tritt A."/>
            <person name="Adam C."/>
            <person name="Daum C."/>
            <person name="Floudas D."/>
            <person name="Sun H."/>
            <person name="Yadav J.S."/>
            <person name="Pangilinan J."/>
            <person name="Larsson K.H."/>
            <person name="Matsuura K."/>
            <person name="Barry K."/>
            <person name="Labutti K."/>
            <person name="Kuo R."/>
            <person name="Ohm R.A."/>
            <person name="Bhattacharya S.S."/>
            <person name="Shirouzu T."/>
            <person name="Yoshinaga Y."/>
            <person name="Martin F.M."/>
            <person name="Grigoriev I.V."/>
            <person name="Hibbett D.S."/>
        </authorList>
    </citation>
    <scope>NUCLEOTIDE SEQUENCE [LARGE SCALE GENOMIC DNA]</scope>
    <source>
        <strain evidence="1 2">CBS 109695</strain>
    </source>
</reference>
<dbReference type="STRING" id="436010.A0A166JZJ5"/>
<feature type="non-terminal residue" evidence="1">
    <location>
        <position position="1"/>
    </location>
</feature>
<accession>A0A166JZJ5</accession>
<dbReference type="AlphaFoldDB" id="A0A166JZJ5"/>
<dbReference type="EMBL" id="KV417548">
    <property type="protein sequence ID" value="KZP21372.1"/>
    <property type="molecule type" value="Genomic_DNA"/>
</dbReference>
<sequence length="95" mass="10346">KRVVIVVIMGNSSNKDFNALQCILGFFLESKCAPEVVTELLAHMGVSISTSTTQQMVKLLATNSRAQNKALPPSQFIYDNFDLDLKVAQPTTGNS</sequence>
<dbReference type="Proteomes" id="UP000076532">
    <property type="component" value="Unassembled WGS sequence"/>
</dbReference>
<proteinExistence type="predicted"/>
<evidence type="ECO:0000313" key="2">
    <source>
        <dbReference type="Proteomes" id="UP000076532"/>
    </source>
</evidence>